<sequence length="412" mass="45977">MPSNGIRFCGMCSKPISTESAYKRHVSYCRRALSKPRKRKRSCKQCHSAKAKCSFEPECSRCRSKGLQCSYEDPIRPDVASAAELGTDWQNAAESTGDGESAMMIPDSPPATELVPFSGSFGAAKDIVLPATSPRLVTDLRADPVVQSSVELLLEAMRSLPCMMSSVHTSPWFIHGHWHAPELPTSVINCSGIARLYMEEKRPDYSGKASLRPFVDAENRRLSQALPDCSRAEAVAGIQVLLMYLIFCALENISVHGVPEVRLQLLMTLVRYCERSREIDNFEPFDIDKMHDPGQTWENWIYAETRRRCAVAWFIMSRVIDLKFGVLCPTIIGYRSIPLTSPGSLWTARTRGEWEALREIHRQEGGLPLRTFGELIDARAAPPDSDMGQRLNAWHASCDNLGLLLTQATALV</sequence>
<evidence type="ECO:0000259" key="6">
    <source>
        <dbReference type="PROSITE" id="PS50048"/>
    </source>
</evidence>
<dbReference type="SMART" id="SM00066">
    <property type="entry name" value="GAL4"/>
    <property type="match status" value="1"/>
</dbReference>
<keyword evidence="5" id="KW-0539">Nucleus</keyword>
<evidence type="ECO:0000256" key="5">
    <source>
        <dbReference type="ARBA" id="ARBA00023242"/>
    </source>
</evidence>
<dbReference type="InterPro" id="IPR036864">
    <property type="entry name" value="Zn2-C6_fun-type_DNA-bd_sf"/>
</dbReference>
<gene>
    <name evidence="7" type="ORF">KHLLAP_LOCUS8406</name>
</gene>
<keyword evidence="8" id="KW-1185">Reference proteome</keyword>
<dbReference type="CDD" id="cd00067">
    <property type="entry name" value="GAL4"/>
    <property type="match status" value="1"/>
</dbReference>
<evidence type="ECO:0000256" key="2">
    <source>
        <dbReference type="ARBA" id="ARBA00022833"/>
    </source>
</evidence>
<dbReference type="PROSITE" id="PS50048">
    <property type="entry name" value="ZN2_CY6_FUNGAL_2"/>
    <property type="match status" value="1"/>
</dbReference>
<evidence type="ECO:0000313" key="7">
    <source>
        <dbReference type="EMBL" id="CAJ2507938.1"/>
    </source>
</evidence>
<organism evidence="7 8">
    <name type="scientific">Anthostomella pinea</name>
    <dbReference type="NCBI Taxonomy" id="933095"/>
    <lineage>
        <taxon>Eukaryota</taxon>
        <taxon>Fungi</taxon>
        <taxon>Dikarya</taxon>
        <taxon>Ascomycota</taxon>
        <taxon>Pezizomycotina</taxon>
        <taxon>Sordariomycetes</taxon>
        <taxon>Xylariomycetidae</taxon>
        <taxon>Xylariales</taxon>
        <taxon>Xylariaceae</taxon>
        <taxon>Anthostomella</taxon>
    </lineage>
</organism>
<evidence type="ECO:0000256" key="3">
    <source>
        <dbReference type="ARBA" id="ARBA00023015"/>
    </source>
</evidence>
<feature type="domain" description="Zn(2)-C6 fungal-type" evidence="6">
    <location>
        <begin position="42"/>
        <end position="71"/>
    </location>
</feature>
<dbReference type="PROSITE" id="PS00463">
    <property type="entry name" value="ZN2_CY6_FUNGAL_1"/>
    <property type="match status" value="1"/>
</dbReference>
<dbReference type="AlphaFoldDB" id="A0AAI8YKH2"/>
<proteinExistence type="predicted"/>
<keyword evidence="3" id="KW-0805">Transcription regulation</keyword>
<dbReference type="InterPro" id="IPR001138">
    <property type="entry name" value="Zn2Cys6_DnaBD"/>
</dbReference>
<dbReference type="PANTHER" id="PTHR47660:SF3">
    <property type="entry name" value="FINGER DOMAIN PROTEIN, PUTATIVE (AFU_ORTHOLOGUE AFUA_4G03310)-RELATED"/>
    <property type="match status" value="1"/>
</dbReference>
<evidence type="ECO:0000256" key="4">
    <source>
        <dbReference type="ARBA" id="ARBA00023163"/>
    </source>
</evidence>
<name>A0AAI8YKH2_9PEZI</name>
<dbReference type="Proteomes" id="UP001295740">
    <property type="component" value="Unassembled WGS sequence"/>
</dbReference>
<keyword evidence="1" id="KW-0479">Metal-binding</keyword>
<comment type="caution">
    <text evidence="7">The sequence shown here is derived from an EMBL/GenBank/DDBJ whole genome shotgun (WGS) entry which is preliminary data.</text>
</comment>
<dbReference type="Gene3D" id="4.10.240.10">
    <property type="entry name" value="Zn(2)-C6 fungal-type DNA-binding domain"/>
    <property type="match status" value="1"/>
</dbReference>
<dbReference type="EMBL" id="CAUWAG010000010">
    <property type="protein sequence ID" value="CAJ2507938.1"/>
    <property type="molecule type" value="Genomic_DNA"/>
</dbReference>
<dbReference type="GO" id="GO:0008270">
    <property type="term" value="F:zinc ion binding"/>
    <property type="evidence" value="ECO:0007669"/>
    <property type="project" value="InterPro"/>
</dbReference>
<dbReference type="PANTHER" id="PTHR47660">
    <property type="entry name" value="TRANSCRIPTION FACTOR WITH C2H2 AND ZN(2)-CYS(6) DNA BINDING DOMAIN (EUROFUNG)-RELATED-RELATED"/>
    <property type="match status" value="1"/>
</dbReference>
<dbReference type="GO" id="GO:0000981">
    <property type="term" value="F:DNA-binding transcription factor activity, RNA polymerase II-specific"/>
    <property type="evidence" value="ECO:0007669"/>
    <property type="project" value="InterPro"/>
</dbReference>
<dbReference type="SUPFAM" id="SSF57701">
    <property type="entry name" value="Zn2/Cys6 DNA-binding domain"/>
    <property type="match status" value="1"/>
</dbReference>
<protein>
    <submittedName>
        <fullName evidence="7">Uu.00g091240.m01.CDS01</fullName>
    </submittedName>
</protein>
<evidence type="ECO:0000256" key="1">
    <source>
        <dbReference type="ARBA" id="ARBA00022723"/>
    </source>
</evidence>
<evidence type="ECO:0000313" key="8">
    <source>
        <dbReference type="Proteomes" id="UP001295740"/>
    </source>
</evidence>
<keyword evidence="4" id="KW-0804">Transcription</keyword>
<keyword evidence="2" id="KW-0862">Zinc</keyword>
<dbReference type="Pfam" id="PF00172">
    <property type="entry name" value="Zn_clus"/>
    <property type="match status" value="1"/>
</dbReference>
<reference evidence="7" key="1">
    <citation type="submission" date="2023-10" db="EMBL/GenBank/DDBJ databases">
        <authorList>
            <person name="Hackl T."/>
        </authorList>
    </citation>
    <scope>NUCLEOTIDE SEQUENCE</scope>
</reference>
<accession>A0AAI8YKH2</accession>